<dbReference type="Proteomes" id="UP000198736">
    <property type="component" value="Unassembled WGS sequence"/>
</dbReference>
<dbReference type="EMBL" id="CZPZ01000004">
    <property type="protein sequence ID" value="CUS33044.1"/>
    <property type="molecule type" value="Genomic_DNA"/>
</dbReference>
<dbReference type="AlphaFoldDB" id="A0A0S4LB47"/>
<organism evidence="2 3">
    <name type="scientific">Candidatus Nitrospira nitrificans</name>
    <dbReference type="NCBI Taxonomy" id="1742973"/>
    <lineage>
        <taxon>Bacteria</taxon>
        <taxon>Pseudomonadati</taxon>
        <taxon>Nitrospirota</taxon>
        <taxon>Nitrospiria</taxon>
        <taxon>Nitrospirales</taxon>
        <taxon>Nitrospiraceae</taxon>
        <taxon>Nitrospira</taxon>
    </lineage>
</organism>
<dbReference type="PROSITE" id="PS51257">
    <property type="entry name" value="PROKAR_LIPOPROTEIN"/>
    <property type="match status" value="1"/>
</dbReference>
<proteinExistence type="predicted"/>
<name>A0A0S4LB47_9BACT</name>
<feature type="chain" id="PRO_5006623893" description="Lipoprotein" evidence="1">
    <location>
        <begin position="21"/>
        <end position="102"/>
    </location>
</feature>
<gene>
    <name evidence="2" type="ORF">COMA2_120039</name>
</gene>
<protein>
    <recommendedName>
        <fullName evidence="4">Lipoprotein</fullName>
    </recommendedName>
</protein>
<feature type="signal peptide" evidence="1">
    <location>
        <begin position="1"/>
        <end position="20"/>
    </location>
</feature>
<evidence type="ECO:0000256" key="1">
    <source>
        <dbReference type="SAM" id="SignalP"/>
    </source>
</evidence>
<evidence type="ECO:0000313" key="3">
    <source>
        <dbReference type="Proteomes" id="UP000198736"/>
    </source>
</evidence>
<reference evidence="3" key="1">
    <citation type="submission" date="2015-10" db="EMBL/GenBank/DDBJ databases">
        <authorList>
            <person name="Luecker S."/>
            <person name="Luecker S."/>
        </authorList>
    </citation>
    <scope>NUCLEOTIDE SEQUENCE [LARGE SCALE GENOMIC DNA]</scope>
</reference>
<keyword evidence="3" id="KW-1185">Reference proteome</keyword>
<dbReference type="STRING" id="1742973.COMA2_120039"/>
<keyword evidence="1" id="KW-0732">Signal</keyword>
<accession>A0A0S4LB47</accession>
<evidence type="ECO:0000313" key="2">
    <source>
        <dbReference type="EMBL" id="CUS33044.1"/>
    </source>
</evidence>
<evidence type="ECO:0008006" key="4">
    <source>
        <dbReference type="Google" id="ProtNLM"/>
    </source>
</evidence>
<sequence>MASWAKIVVLALPLIVGSCAQSPYERGGHPPGFNRSDMERDYMECEYKARLANEQHFYGSSSPFPFGSGPQSPADHARALHGLSTINSMRDTCLAAKGYHLN</sequence>